<feature type="transmembrane region" description="Helical" evidence="9">
    <location>
        <begin position="6"/>
        <end position="25"/>
    </location>
</feature>
<evidence type="ECO:0000259" key="10">
    <source>
        <dbReference type="Pfam" id="PF12821"/>
    </source>
</evidence>
<keyword evidence="12" id="KW-1185">Reference proteome</keyword>
<gene>
    <name evidence="11" type="ORF">FC18_GL001850</name>
</gene>
<reference evidence="11 12" key="1">
    <citation type="journal article" date="2015" name="Genome Announc.">
        <title>Expanding the biotechnology potential of lactobacilli through comparative genomics of 213 strains and associated genera.</title>
        <authorList>
            <person name="Sun Z."/>
            <person name="Harris H.M."/>
            <person name="McCann A."/>
            <person name="Guo C."/>
            <person name="Argimon S."/>
            <person name="Zhang W."/>
            <person name="Yang X."/>
            <person name="Jeffery I.B."/>
            <person name="Cooney J.C."/>
            <person name="Kagawa T.F."/>
            <person name="Liu W."/>
            <person name="Song Y."/>
            <person name="Salvetti E."/>
            <person name="Wrobel A."/>
            <person name="Rasinkangas P."/>
            <person name="Parkhill J."/>
            <person name="Rea M.C."/>
            <person name="O'Sullivan O."/>
            <person name="Ritari J."/>
            <person name="Douillard F.P."/>
            <person name="Paul Ross R."/>
            <person name="Yang R."/>
            <person name="Briner A.E."/>
            <person name="Felis G.E."/>
            <person name="de Vos W.M."/>
            <person name="Barrangou R."/>
            <person name="Klaenhammer T.R."/>
            <person name="Caufield P.W."/>
            <person name="Cui Y."/>
            <person name="Zhang H."/>
            <person name="O'Toole P.W."/>
        </authorList>
    </citation>
    <scope>NUCLEOTIDE SEQUENCE [LARGE SCALE GENOMIC DNA]</scope>
    <source>
        <strain evidence="11 12">DSM 20505</strain>
    </source>
</reference>
<evidence type="ECO:0000256" key="1">
    <source>
        <dbReference type="ARBA" id="ARBA00004651"/>
    </source>
</evidence>
<accession>A0A0R1ZVB4</accession>
<dbReference type="PANTHER" id="PTHR34390:SF1">
    <property type="entry name" value="SUCCINATE TRANSPORTER SUBUNIT YJJB-RELATED"/>
    <property type="match status" value="1"/>
</dbReference>
<dbReference type="AlphaFoldDB" id="A0A0R1ZVB4"/>
<dbReference type="EMBL" id="AYYO01000040">
    <property type="protein sequence ID" value="KRM54947.1"/>
    <property type="molecule type" value="Genomic_DNA"/>
</dbReference>
<evidence type="ECO:0000256" key="4">
    <source>
        <dbReference type="ARBA" id="ARBA00022692"/>
    </source>
</evidence>
<evidence type="ECO:0000313" key="11">
    <source>
        <dbReference type="EMBL" id="KRM54947.1"/>
    </source>
</evidence>
<dbReference type="Proteomes" id="UP000051679">
    <property type="component" value="Unassembled WGS sequence"/>
</dbReference>
<evidence type="ECO:0000256" key="9">
    <source>
        <dbReference type="SAM" id="Phobius"/>
    </source>
</evidence>
<comment type="similarity">
    <text evidence="7">Belongs to the ThrE exporter (TC 2.A.79) family.</text>
</comment>
<dbReference type="OrthoDB" id="9810047at2"/>
<keyword evidence="3" id="KW-0997">Cell inner membrane</keyword>
<organism evidence="11 12">
    <name type="scientific">Lacticaseibacillus sharpeae JCM 1186 = DSM 20505</name>
    <dbReference type="NCBI Taxonomy" id="1291052"/>
    <lineage>
        <taxon>Bacteria</taxon>
        <taxon>Bacillati</taxon>
        <taxon>Bacillota</taxon>
        <taxon>Bacilli</taxon>
        <taxon>Lactobacillales</taxon>
        <taxon>Lactobacillaceae</taxon>
        <taxon>Lacticaseibacillus</taxon>
    </lineage>
</organism>
<proteinExistence type="inferred from homology"/>
<evidence type="ECO:0000256" key="8">
    <source>
        <dbReference type="SAM" id="MobiDB-lite"/>
    </source>
</evidence>
<evidence type="ECO:0000256" key="6">
    <source>
        <dbReference type="ARBA" id="ARBA00023136"/>
    </source>
</evidence>
<dbReference type="PATRIC" id="fig|1291052.5.peg.1910"/>
<evidence type="ECO:0000313" key="12">
    <source>
        <dbReference type="Proteomes" id="UP000051679"/>
    </source>
</evidence>
<keyword evidence="6 9" id="KW-0472">Membrane</keyword>
<dbReference type="PANTHER" id="PTHR34390">
    <property type="entry name" value="UPF0442 PROTEIN YJJB-RELATED"/>
    <property type="match status" value="1"/>
</dbReference>
<dbReference type="InterPro" id="IPR050539">
    <property type="entry name" value="ThrE_Dicarb/AminoAcid_Exp"/>
</dbReference>
<evidence type="ECO:0000256" key="5">
    <source>
        <dbReference type="ARBA" id="ARBA00022989"/>
    </source>
</evidence>
<dbReference type="Pfam" id="PF12821">
    <property type="entry name" value="ThrE_2"/>
    <property type="match status" value="1"/>
</dbReference>
<feature type="transmembrane region" description="Helical" evidence="9">
    <location>
        <begin position="32"/>
        <end position="50"/>
    </location>
</feature>
<comment type="caution">
    <text evidence="11">The sequence shown here is derived from an EMBL/GenBank/DDBJ whole genome shotgun (WGS) entry which is preliminary data.</text>
</comment>
<sequence>MNFWLQALIQFSFCYVSTVAFAICINVPRRGLNCAGLAGMLGWVVYWFLYKAGVSVMIGNLLGAFAIGIAGILFARWKKMPVIMFNIPGLVPLVPGATAYEAVRALVSNNMDQGIQLLVRVILVAGSIAVGFMLAQLFGDITRPKYGMHLVEDEAEMEADAKRAEAEHNAATDKHENG</sequence>
<evidence type="ECO:0000256" key="7">
    <source>
        <dbReference type="ARBA" id="ARBA00034125"/>
    </source>
</evidence>
<feature type="region of interest" description="Disordered" evidence="8">
    <location>
        <begin position="159"/>
        <end position="178"/>
    </location>
</feature>
<keyword evidence="4 9" id="KW-0812">Transmembrane</keyword>
<name>A0A0R1ZVB4_9LACO</name>
<evidence type="ECO:0000256" key="2">
    <source>
        <dbReference type="ARBA" id="ARBA00022475"/>
    </source>
</evidence>
<dbReference type="STRING" id="1291052.FC18_GL001850"/>
<protein>
    <recommendedName>
        <fullName evidence="10">Threonine/Serine exporter ThrE domain-containing protein</fullName>
    </recommendedName>
</protein>
<dbReference type="GO" id="GO:0015744">
    <property type="term" value="P:succinate transport"/>
    <property type="evidence" value="ECO:0007669"/>
    <property type="project" value="TreeGrafter"/>
</dbReference>
<keyword evidence="2" id="KW-1003">Cell membrane</keyword>
<feature type="transmembrane region" description="Helical" evidence="9">
    <location>
        <begin position="115"/>
        <end position="138"/>
    </location>
</feature>
<feature type="transmembrane region" description="Helical" evidence="9">
    <location>
        <begin position="56"/>
        <end position="75"/>
    </location>
</feature>
<comment type="subcellular location">
    <subcellularLocation>
        <location evidence="1">Cell membrane</location>
        <topology evidence="1">Multi-pass membrane protein</topology>
    </subcellularLocation>
</comment>
<dbReference type="RefSeq" id="WP_082620487.1">
    <property type="nucleotide sequence ID" value="NZ_AYYO01000040.1"/>
</dbReference>
<keyword evidence="5 9" id="KW-1133">Transmembrane helix</keyword>
<dbReference type="InterPro" id="IPR024528">
    <property type="entry name" value="ThrE_2"/>
</dbReference>
<dbReference type="GO" id="GO:0005886">
    <property type="term" value="C:plasma membrane"/>
    <property type="evidence" value="ECO:0007669"/>
    <property type="project" value="UniProtKB-SubCell"/>
</dbReference>
<feature type="domain" description="Threonine/Serine exporter ThrE" evidence="10">
    <location>
        <begin position="10"/>
        <end position="137"/>
    </location>
</feature>
<evidence type="ECO:0000256" key="3">
    <source>
        <dbReference type="ARBA" id="ARBA00022519"/>
    </source>
</evidence>